<gene>
    <name evidence="2" type="ORF">ANE_LOCUS18262</name>
</gene>
<evidence type="ECO:0000313" key="3">
    <source>
        <dbReference type="Proteomes" id="UP000489600"/>
    </source>
</evidence>
<accession>A0A565C2N7</accession>
<keyword evidence="3" id="KW-1185">Reference proteome</keyword>
<dbReference type="AlphaFoldDB" id="A0A565C2N7"/>
<sequence length="152" mass="16357">MEKEVYNSDGAETIDVGHGNECMAGATGNETSASPGTVAGPSTGPATGPATTGSGPATATGNEDNFSDIDDKEDNVCHDEDTPENYDSEEGQNQCDPTYKPKKIQEEIEDRYNLVVSNDQCRKAKGKALAAVQEEHDLRFSKIKDYKQHISE</sequence>
<organism evidence="2 3">
    <name type="scientific">Arabis nemorensis</name>
    <dbReference type="NCBI Taxonomy" id="586526"/>
    <lineage>
        <taxon>Eukaryota</taxon>
        <taxon>Viridiplantae</taxon>
        <taxon>Streptophyta</taxon>
        <taxon>Embryophyta</taxon>
        <taxon>Tracheophyta</taxon>
        <taxon>Spermatophyta</taxon>
        <taxon>Magnoliopsida</taxon>
        <taxon>eudicotyledons</taxon>
        <taxon>Gunneridae</taxon>
        <taxon>Pentapetalae</taxon>
        <taxon>rosids</taxon>
        <taxon>malvids</taxon>
        <taxon>Brassicales</taxon>
        <taxon>Brassicaceae</taxon>
        <taxon>Arabideae</taxon>
        <taxon>Arabis</taxon>
    </lineage>
</organism>
<name>A0A565C2N7_9BRAS</name>
<evidence type="ECO:0000313" key="2">
    <source>
        <dbReference type="EMBL" id="VVB07818.1"/>
    </source>
</evidence>
<protein>
    <submittedName>
        <fullName evidence="2">Uncharacterized protein</fullName>
    </submittedName>
</protein>
<evidence type="ECO:0000256" key="1">
    <source>
        <dbReference type="SAM" id="MobiDB-lite"/>
    </source>
</evidence>
<feature type="region of interest" description="Disordered" evidence="1">
    <location>
        <begin position="1"/>
        <end position="99"/>
    </location>
</feature>
<feature type="compositionally biased region" description="Low complexity" evidence="1">
    <location>
        <begin position="34"/>
        <end position="61"/>
    </location>
</feature>
<reference evidence="2" key="1">
    <citation type="submission" date="2019-07" db="EMBL/GenBank/DDBJ databases">
        <authorList>
            <person name="Dittberner H."/>
        </authorList>
    </citation>
    <scope>NUCLEOTIDE SEQUENCE [LARGE SCALE GENOMIC DNA]</scope>
</reference>
<dbReference type="Proteomes" id="UP000489600">
    <property type="component" value="Unassembled WGS sequence"/>
</dbReference>
<comment type="caution">
    <text evidence="2">The sequence shown here is derived from an EMBL/GenBank/DDBJ whole genome shotgun (WGS) entry which is preliminary data.</text>
</comment>
<feature type="compositionally biased region" description="Acidic residues" evidence="1">
    <location>
        <begin position="81"/>
        <end position="90"/>
    </location>
</feature>
<dbReference type="EMBL" id="CABITT030000006">
    <property type="protein sequence ID" value="VVB07818.1"/>
    <property type="molecule type" value="Genomic_DNA"/>
</dbReference>
<dbReference type="OrthoDB" id="1090889at2759"/>
<proteinExistence type="predicted"/>